<dbReference type="InterPro" id="IPR008928">
    <property type="entry name" value="6-hairpin_glycosidase_sf"/>
</dbReference>
<evidence type="ECO:0000313" key="2">
    <source>
        <dbReference type="Proteomes" id="UP000732105"/>
    </source>
</evidence>
<evidence type="ECO:0000313" key="1">
    <source>
        <dbReference type="EMBL" id="NOU61284.1"/>
    </source>
</evidence>
<dbReference type="Proteomes" id="UP000732105">
    <property type="component" value="Unassembled WGS sequence"/>
</dbReference>
<sequence length="499" mass="57417">MKNIFRHFVLLFLFYFTFLYVKADRKFSCDSVYSNTQKSEYFFMVKSYADYMIEYGRDRYGKEHSPLFATTLNRETGDIYKRNPPKAPKGIRNRDRSYRGSNVANHNGLYNILYQLTELTGNKAYAHEADTSIIWFFKNCQIKSTGLMPWGEHMGWDFFREGIIIRKLQFWIHELKGFDHWDLVWKHAPKEANQFAMGLWNHQIHSHKGKRAGDFSRHANALFHWSSWGKGFPSHGGKYIAIWAKAWQETGNPEYLNAIHTVLGYFERNISPKSGALRYATKFPKHYSLGHNIGLAEKLENVMDIVPDSIAQRMVLLTKNTDSLYLSFKHDPSPKGIGFIKSAHVHTLEPGEFRSEHKGGKFTTSMWSSGYGYGNSTSSASKCLSRYKKTGLKKYKDLFITAVEAYYNAEVPVVKKMYPNNYSGVIGLMLKAYKLTGEKRFLDKAIVYADLSIDAVMDKSSPLPKASNKSEHYEAITGANSLMSNLLKIWIELNKESLK</sequence>
<organism evidence="1 2">
    <name type="scientific">Marinifilum caeruleilacunae</name>
    <dbReference type="NCBI Taxonomy" id="2499076"/>
    <lineage>
        <taxon>Bacteria</taxon>
        <taxon>Pseudomonadati</taxon>
        <taxon>Bacteroidota</taxon>
        <taxon>Bacteroidia</taxon>
        <taxon>Marinilabiliales</taxon>
        <taxon>Marinifilaceae</taxon>
    </lineage>
</organism>
<dbReference type="InterPro" id="IPR010702">
    <property type="entry name" value="Pectate_lyase_2"/>
</dbReference>
<keyword evidence="2" id="KW-1185">Reference proteome</keyword>
<dbReference type="Gene3D" id="1.50.10.20">
    <property type="match status" value="1"/>
</dbReference>
<evidence type="ECO:0008006" key="3">
    <source>
        <dbReference type="Google" id="ProtNLM"/>
    </source>
</evidence>
<dbReference type="Pfam" id="PF06917">
    <property type="entry name" value="Pectate_lyase_2"/>
    <property type="match status" value="1"/>
</dbReference>
<dbReference type="RefSeq" id="WP_171596548.1">
    <property type="nucleotide sequence ID" value="NZ_RZNH01000031.1"/>
</dbReference>
<dbReference type="SUPFAM" id="SSF48208">
    <property type="entry name" value="Six-hairpin glycosidases"/>
    <property type="match status" value="2"/>
</dbReference>
<reference evidence="1 2" key="1">
    <citation type="submission" date="2018-12" db="EMBL/GenBank/DDBJ databases">
        <title>Marinifilum JC070 sp. nov., a marine bacterium isolated from Yongle Blue Hole in the South China Sea.</title>
        <authorList>
            <person name="Fu T."/>
        </authorList>
    </citation>
    <scope>NUCLEOTIDE SEQUENCE [LARGE SCALE GENOMIC DNA]</scope>
    <source>
        <strain evidence="1 2">JC070</strain>
    </source>
</reference>
<comment type="caution">
    <text evidence="1">The sequence shown here is derived from an EMBL/GenBank/DDBJ whole genome shotgun (WGS) entry which is preliminary data.</text>
</comment>
<accession>A0ABX1WYZ0</accession>
<gene>
    <name evidence="1" type="ORF">ELS83_15870</name>
</gene>
<proteinExistence type="predicted"/>
<dbReference type="EMBL" id="RZNH01000031">
    <property type="protein sequence ID" value="NOU61284.1"/>
    <property type="molecule type" value="Genomic_DNA"/>
</dbReference>
<protein>
    <recommendedName>
        <fullName evidence="3">Alginate lyase domain-containing protein</fullName>
    </recommendedName>
</protein>
<name>A0ABX1WYZ0_9BACT</name>